<dbReference type="PANTHER" id="PTHR34300">
    <property type="entry name" value="QUEUOSINE PRECURSOR TRANSPORTER-RELATED"/>
    <property type="match status" value="1"/>
</dbReference>
<evidence type="ECO:0000313" key="3">
    <source>
        <dbReference type="EMBL" id="PCI78069.1"/>
    </source>
</evidence>
<protein>
    <recommendedName>
        <fullName evidence="1">Queuosine precursor transporter</fullName>
    </recommendedName>
</protein>
<organism evidence="3 4">
    <name type="scientific">Aerophobetes bacterium</name>
    <dbReference type="NCBI Taxonomy" id="2030807"/>
    <lineage>
        <taxon>Bacteria</taxon>
        <taxon>Candidatus Aerophobota</taxon>
    </lineage>
</organism>
<feature type="transmembrane region" description="Helical" evidence="2">
    <location>
        <begin position="6"/>
        <end position="22"/>
    </location>
</feature>
<name>A0A2A4X7H2_UNCAE</name>
<dbReference type="InterPro" id="IPR003744">
    <property type="entry name" value="YhhQ"/>
</dbReference>
<dbReference type="PANTHER" id="PTHR34300:SF2">
    <property type="entry name" value="QUEUOSINE PRECURSOR TRANSPORTER-RELATED"/>
    <property type="match status" value="1"/>
</dbReference>
<gene>
    <name evidence="3" type="ORF">COB21_01920</name>
</gene>
<feature type="transmembrane region" description="Helical" evidence="2">
    <location>
        <begin position="193"/>
        <end position="215"/>
    </location>
</feature>
<proteinExistence type="predicted"/>
<sequence>MFNESLLLLHLVALLSLIFLALKLGRVYLILVFCLQVLLSNLFVIKQIELFSFHVTCCDVYTVGSILTLNLIQEYFGKKAAKTAVITLCFSTLFFIVMSQLHLFYIPSMHDTTATAFQTILGISPRIMTLSIIIALSIARLDIELFSFLKRFAFFKNRLGSRFGILTLFTQLIDTALFTFIALMPILAHPGHIMLVSYLAKVGVIISMTPALYFFKKWVPIGRSYAN</sequence>
<feature type="transmembrane region" description="Helical" evidence="2">
    <location>
        <begin position="163"/>
        <end position="187"/>
    </location>
</feature>
<comment type="caution">
    <text evidence="3">The sequence shown here is derived from an EMBL/GenBank/DDBJ whole genome shotgun (WGS) entry which is preliminary data.</text>
</comment>
<reference evidence="4" key="1">
    <citation type="submission" date="2017-08" db="EMBL/GenBank/DDBJ databases">
        <title>A dynamic microbial community with high functional redundancy inhabits the cold, oxic subseafloor aquifer.</title>
        <authorList>
            <person name="Tully B.J."/>
            <person name="Wheat C.G."/>
            <person name="Glazer B.T."/>
            <person name="Huber J.A."/>
        </authorList>
    </citation>
    <scope>NUCLEOTIDE SEQUENCE [LARGE SCALE GENOMIC DNA]</scope>
</reference>
<accession>A0A2A4X7H2</accession>
<evidence type="ECO:0000256" key="2">
    <source>
        <dbReference type="SAM" id="Phobius"/>
    </source>
</evidence>
<dbReference type="Proteomes" id="UP000218775">
    <property type="component" value="Unassembled WGS sequence"/>
</dbReference>
<feature type="transmembrane region" description="Helical" evidence="2">
    <location>
        <begin position="27"/>
        <end position="45"/>
    </location>
</feature>
<feature type="transmembrane region" description="Helical" evidence="2">
    <location>
        <begin position="126"/>
        <end position="143"/>
    </location>
</feature>
<keyword evidence="2" id="KW-0812">Transmembrane</keyword>
<feature type="transmembrane region" description="Helical" evidence="2">
    <location>
        <begin position="84"/>
        <end position="106"/>
    </location>
</feature>
<keyword evidence="2" id="KW-1133">Transmembrane helix</keyword>
<dbReference type="EMBL" id="NVUK01000009">
    <property type="protein sequence ID" value="PCI78069.1"/>
    <property type="molecule type" value="Genomic_DNA"/>
</dbReference>
<dbReference type="NCBIfam" id="TIGR00697">
    <property type="entry name" value="queuosine precursor transporter"/>
    <property type="match status" value="1"/>
</dbReference>
<dbReference type="AlphaFoldDB" id="A0A2A4X7H2"/>
<keyword evidence="2" id="KW-0472">Membrane</keyword>
<evidence type="ECO:0000313" key="4">
    <source>
        <dbReference type="Proteomes" id="UP000218775"/>
    </source>
</evidence>
<dbReference type="Pfam" id="PF02592">
    <property type="entry name" value="Vut_1"/>
    <property type="match status" value="1"/>
</dbReference>
<evidence type="ECO:0000256" key="1">
    <source>
        <dbReference type="NCBIfam" id="TIGR00697"/>
    </source>
</evidence>
<feature type="transmembrane region" description="Helical" evidence="2">
    <location>
        <begin position="51"/>
        <end position="72"/>
    </location>
</feature>